<dbReference type="KEGG" id="tcb:TCARB_1288"/>
<feature type="domain" description="Putative phage metallopeptidase" evidence="1">
    <location>
        <begin position="5"/>
        <end position="106"/>
    </location>
</feature>
<evidence type="ECO:0000313" key="3">
    <source>
        <dbReference type="Proteomes" id="UP000266720"/>
    </source>
</evidence>
<dbReference type="Proteomes" id="UP000266720">
    <property type="component" value="Chromosome"/>
</dbReference>
<evidence type="ECO:0000259" key="1">
    <source>
        <dbReference type="Pfam" id="PF18894"/>
    </source>
</evidence>
<protein>
    <recommendedName>
        <fullName evidence="1">Putative phage metallopeptidase domain-containing protein</fullName>
    </recommendedName>
</protein>
<reference evidence="3" key="1">
    <citation type="book" date="2010" name="EXTREMOPHILES" publisher="0:0-0">
        <title>Complete genome sequences of ten hyperthermophilic archaea reveal their metabolic capabilities and possible ecological roles.</title>
        <editorList>
            <person name="?"/>
        </editorList>
        <authorList>
            <person name="Ravin N.V."/>
            <person name="Mardanov A.V."/>
            <person name="Bonch-Osmolovskaya E.A."/>
            <person name="Skryabin K.G."/>
        </authorList>
    </citation>
    <scope>NUCLEOTIDE SEQUENCE [LARGE SCALE GENOMIC DNA]</scope>
    <source>
        <strain evidence="3">1505</strain>
    </source>
</reference>
<sequence length="130" mass="15063">MAKLRYERDPETEKLVRKIVVCLRLDWIDPSRVYVVKSRKSASNAIARIYGLPKVFQVSLGLEPCYVIELISEKFDRLPEEEKIKVLLHELMHIPKTFSGGLRPHGRYTSKRTIDKLYAMLRDAKKSGSC</sequence>
<dbReference type="EMBL" id="CP007493">
    <property type="protein sequence ID" value="AJB42334.1"/>
    <property type="molecule type" value="Genomic_DNA"/>
</dbReference>
<gene>
    <name evidence="2" type="ORF">TCARB_1288</name>
</gene>
<organism evidence="2 3">
    <name type="scientific">Thermofilum adornatum 1505</name>
    <dbReference type="NCBI Taxonomy" id="697581"/>
    <lineage>
        <taxon>Archaea</taxon>
        <taxon>Thermoproteota</taxon>
        <taxon>Thermoprotei</taxon>
        <taxon>Thermofilales</taxon>
        <taxon>Thermofilaceae</taxon>
        <taxon>Thermofilum</taxon>
    </lineage>
</organism>
<dbReference type="GeneID" id="25406700"/>
<name>A0A3G1A9H7_9CREN</name>
<dbReference type="Pfam" id="PF18894">
    <property type="entry name" value="PhageMetallopep"/>
    <property type="match status" value="1"/>
</dbReference>
<proteinExistence type="predicted"/>
<accession>A0A3G1A9H7</accession>
<dbReference type="STRING" id="697581.TCARB_1288"/>
<dbReference type="RefSeq" id="WP_052887018.1">
    <property type="nucleotide sequence ID" value="NZ_CP007493.1"/>
</dbReference>
<evidence type="ECO:0000313" key="2">
    <source>
        <dbReference type="EMBL" id="AJB42334.1"/>
    </source>
</evidence>
<dbReference type="AlphaFoldDB" id="A0A3G1A9H7"/>
<dbReference type="InterPro" id="IPR043998">
    <property type="entry name" value="Put_Metallopep"/>
</dbReference>